<evidence type="ECO:0000313" key="3">
    <source>
        <dbReference type="Proteomes" id="UP001327560"/>
    </source>
</evidence>
<reference evidence="2 3" key="1">
    <citation type="submission" date="2023-10" db="EMBL/GenBank/DDBJ databases">
        <title>Chromosome-scale genome assembly provides insights into flower coloration mechanisms of Canna indica.</title>
        <authorList>
            <person name="Li C."/>
        </authorList>
    </citation>
    <scope>NUCLEOTIDE SEQUENCE [LARGE SCALE GENOMIC DNA]</scope>
    <source>
        <tissue evidence="2">Flower</tissue>
    </source>
</reference>
<dbReference type="PANTHER" id="PTHR33333:SF46">
    <property type="entry name" value="LOW QUALITY PROTEIN: GLYCINE-RICH PROTEIN DOT1"/>
    <property type="match status" value="1"/>
</dbReference>
<dbReference type="PANTHER" id="PTHR33333">
    <property type="entry name" value="ERYTHROCYTE MEMBRANE PROTEIN 1-LIKE"/>
    <property type="match status" value="1"/>
</dbReference>
<name>A0AAQ3JYM7_9LILI</name>
<keyword evidence="1" id="KW-0472">Membrane</keyword>
<evidence type="ECO:0000256" key="1">
    <source>
        <dbReference type="SAM" id="Phobius"/>
    </source>
</evidence>
<evidence type="ECO:0000313" key="2">
    <source>
        <dbReference type="EMBL" id="WOK98451.1"/>
    </source>
</evidence>
<dbReference type="EMBL" id="CP136891">
    <property type="protein sequence ID" value="WOK98451.1"/>
    <property type="molecule type" value="Genomic_DNA"/>
</dbReference>
<proteinExistence type="predicted"/>
<keyword evidence="3" id="KW-1185">Reference proteome</keyword>
<sequence>MDSMRKLLVEKLTQLLLVFMDAPGFLAEKVDQVFPPETRKETLHQWVDFGLRVVLLVMVVRLLLYCCGGGGGRGRKMKAPGRHGARMPRSEFEANPRGYFVNHRAKKGHAP</sequence>
<protein>
    <submittedName>
        <fullName evidence="2">Uncharacterized protein</fullName>
    </submittedName>
</protein>
<gene>
    <name evidence="2" type="ORF">Cni_G07163</name>
</gene>
<dbReference type="InterPro" id="IPR039926">
    <property type="entry name" value="Egg_app_1"/>
</dbReference>
<keyword evidence="1" id="KW-0812">Transmembrane</keyword>
<keyword evidence="1" id="KW-1133">Transmembrane helix</keyword>
<accession>A0AAQ3JYM7</accession>
<organism evidence="2 3">
    <name type="scientific">Canna indica</name>
    <name type="common">Indian-shot</name>
    <dbReference type="NCBI Taxonomy" id="4628"/>
    <lineage>
        <taxon>Eukaryota</taxon>
        <taxon>Viridiplantae</taxon>
        <taxon>Streptophyta</taxon>
        <taxon>Embryophyta</taxon>
        <taxon>Tracheophyta</taxon>
        <taxon>Spermatophyta</taxon>
        <taxon>Magnoliopsida</taxon>
        <taxon>Liliopsida</taxon>
        <taxon>Zingiberales</taxon>
        <taxon>Cannaceae</taxon>
        <taxon>Canna</taxon>
    </lineage>
</organism>
<feature type="transmembrane region" description="Helical" evidence="1">
    <location>
        <begin position="51"/>
        <end position="72"/>
    </location>
</feature>
<dbReference type="Proteomes" id="UP001327560">
    <property type="component" value="Chromosome 2"/>
</dbReference>
<dbReference type="AlphaFoldDB" id="A0AAQ3JYM7"/>